<keyword evidence="2" id="KW-1185">Reference proteome</keyword>
<name>A0A5J5G5G3_9BACL</name>
<dbReference type="RefSeq" id="WP_150458752.1">
    <property type="nucleotide sequence ID" value="NZ_VYKK01000017.1"/>
</dbReference>
<reference evidence="1 2" key="1">
    <citation type="submission" date="2019-09" db="EMBL/GenBank/DDBJ databases">
        <title>Bacillus ochoae sp. nov., Paenibacillus whitsoniae sp. nov., Paenibacillus spiritus sp. nov. Isolated from the Mars Exploration Rover during spacecraft assembly.</title>
        <authorList>
            <person name="Seuylemezian A."/>
            <person name="Vaishampayan P."/>
        </authorList>
    </citation>
    <scope>NUCLEOTIDE SEQUENCE [LARGE SCALE GENOMIC DNA]</scope>
    <source>
        <strain evidence="1 2">MER_111</strain>
    </source>
</reference>
<evidence type="ECO:0000313" key="1">
    <source>
        <dbReference type="EMBL" id="KAA9002407.1"/>
    </source>
</evidence>
<sequence>MSQNLWQMVQGMKGGTLQLADVQTNVSPQVFEKLNLMFGDSPRSTVSKIVKTAKGEWPS</sequence>
<dbReference type="EMBL" id="VYKK01000017">
    <property type="protein sequence ID" value="KAA9002407.1"/>
    <property type="molecule type" value="Genomic_DNA"/>
</dbReference>
<dbReference type="Proteomes" id="UP000367750">
    <property type="component" value="Unassembled WGS sequence"/>
</dbReference>
<gene>
    <name evidence="1" type="ORF">F4V43_13390</name>
</gene>
<protein>
    <submittedName>
        <fullName evidence="1">Uncharacterized protein</fullName>
    </submittedName>
</protein>
<dbReference type="AlphaFoldDB" id="A0A5J5G5G3"/>
<accession>A0A5J5G5G3</accession>
<proteinExistence type="predicted"/>
<comment type="caution">
    <text evidence="1">The sequence shown here is derived from an EMBL/GenBank/DDBJ whole genome shotgun (WGS) entry which is preliminary data.</text>
</comment>
<organism evidence="1 2">
    <name type="scientific">Paenibacillus spiritus</name>
    <dbReference type="NCBI Taxonomy" id="2496557"/>
    <lineage>
        <taxon>Bacteria</taxon>
        <taxon>Bacillati</taxon>
        <taxon>Bacillota</taxon>
        <taxon>Bacilli</taxon>
        <taxon>Bacillales</taxon>
        <taxon>Paenibacillaceae</taxon>
        <taxon>Paenibacillus</taxon>
    </lineage>
</organism>
<dbReference type="OrthoDB" id="2663427at2"/>
<evidence type="ECO:0000313" key="2">
    <source>
        <dbReference type="Proteomes" id="UP000367750"/>
    </source>
</evidence>